<dbReference type="AlphaFoldDB" id="A0A0C3D5X2"/>
<dbReference type="HOGENOM" id="CLU_831985_0_0_1"/>
<dbReference type="Proteomes" id="UP000053989">
    <property type="component" value="Unassembled WGS sequence"/>
</dbReference>
<proteinExistence type="predicted"/>
<dbReference type="EMBL" id="KN822122">
    <property type="protein sequence ID" value="KIM56160.1"/>
    <property type="molecule type" value="Genomic_DNA"/>
</dbReference>
<organism evidence="1 2">
    <name type="scientific">Scleroderma citrinum Foug A</name>
    <dbReference type="NCBI Taxonomy" id="1036808"/>
    <lineage>
        <taxon>Eukaryota</taxon>
        <taxon>Fungi</taxon>
        <taxon>Dikarya</taxon>
        <taxon>Basidiomycota</taxon>
        <taxon>Agaricomycotina</taxon>
        <taxon>Agaricomycetes</taxon>
        <taxon>Agaricomycetidae</taxon>
        <taxon>Boletales</taxon>
        <taxon>Sclerodermatineae</taxon>
        <taxon>Sclerodermataceae</taxon>
        <taxon>Scleroderma</taxon>
    </lineage>
</organism>
<protein>
    <submittedName>
        <fullName evidence="1">Uncharacterized protein</fullName>
    </submittedName>
</protein>
<reference evidence="1 2" key="1">
    <citation type="submission" date="2014-04" db="EMBL/GenBank/DDBJ databases">
        <authorList>
            <consortium name="DOE Joint Genome Institute"/>
            <person name="Kuo A."/>
            <person name="Kohler A."/>
            <person name="Nagy L.G."/>
            <person name="Floudas D."/>
            <person name="Copeland A."/>
            <person name="Barry K.W."/>
            <person name="Cichocki N."/>
            <person name="Veneault-Fourrey C."/>
            <person name="LaButti K."/>
            <person name="Lindquist E.A."/>
            <person name="Lipzen A."/>
            <person name="Lundell T."/>
            <person name="Morin E."/>
            <person name="Murat C."/>
            <person name="Sun H."/>
            <person name="Tunlid A."/>
            <person name="Henrissat B."/>
            <person name="Grigoriev I.V."/>
            <person name="Hibbett D.S."/>
            <person name="Martin F."/>
            <person name="Nordberg H.P."/>
            <person name="Cantor M.N."/>
            <person name="Hua S.X."/>
        </authorList>
    </citation>
    <scope>NUCLEOTIDE SEQUENCE [LARGE SCALE GENOMIC DNA]</scope>
    <source>
        <strain evidence="1 2">Foug A</strain>
    </source>
</reference>
<gene>
    <name evidence="1" type="ORF">SCLCIDRAFT_10805</name>
</gene>
<dbReference type="InParanoid" id="A0A0C3D5X2"/>
<evidence type="ECO:0000313" key="2">
    <source>
        <dbReference type="Proteomes" id="UP000053989"/>
    </source>
</evidence>
<reference evidence="2" key="2">
    <citation type="submission" date="2015-01" db="EMBL/GenBank/DDBJ databases">
        <title>Evolutionary Origins and Diversification of the Mycorrhizal Mutualists.</title>
        <authorList>
            <consortium name="DOE Joint Genome Institute"/>
            <consortium name="Mycorrhizal Genomics Consortium"/>
            <person name="Kohler A."/>
            <person name="Kuo A."/>
            <person name="Nagy L.G."/>
            <person name="Floudas D."/>
            <person name="Copeland A."/>
            <person name="Barry K.W."/>
            <person name="Cichocki N."/>
            <person name="Veneault-Fourrey C."/>
            <person name="LaButti K."/>
            <person name="Lindquist E.A."/>
            <person name="Lipzen A."/>
            <person name="Lundell T."/>
            <person name="Morin E."/>
            <person name="Murat C."/>
            <person name="Riley R."/>
            <person name="Ohm R."/>
            <person name="Sun H."/>
            <person name="Tunlid A."/>
            <person name="Henrissat B."/>
            <person name="Grigoriev I.V."/>
            <person name="Hibbett D.S."/>
            <person name="Martin F."/>
        </authorList>
    </citation>
    <scope>NUCLEOTIDE SEQUENCE [LARGE SCALE GENOMIC DNA]</scope>
    <source>
        <strain evidence="2">Foug A</strain>
    </source>
</reference>
<dbReference type="OrthoDB" id="2709405at2759"/>
<evidence type="ECO:0000313" key="1">
    <source>
        <dbReference type="EMBL" id="KIM56160.1"/>
    </source>
</evidence>
<sequence>MICLHLSLQLTLDLPQSSLILPSYAIQDLATHEFMIYMTIYDSALGYPFFHQISGDRFYWFANPITQEFLCHAFAIPSPAGSLGVIEVITLPDSSVVTGPLVVFGLEKFTFVLAWAIVKFQDIALQRFDFTCLTLNHIAYCINELTRYFNSILEMTNPAIETTDAHEAKEAFLQWLEVSEVARRLEPPHSTQLCNFCEMNQKTQQFKYYKSILPNAYYMAASPPLVPDAHGGKETEDTKNEIVMPEIELSERQKLVLETNKHFFVDALQSKRVFLVGLANAEKKCGELEKVLCPLLGDAEIRRLVQAHCNTERMDSMKMRYMNAVTGMKLKKFC</sequence>
<name>A0A0C3D5X2_9AGAM</name>
<accession>A0A0C3D5X2</accession>
<keyword evidence="2" id="KW-1185">Reference proteome</keyword>